<dbReference type="OrthoDB" id="9787585at2"/>
<dbReference type="InterPro" id="IPR050077">
    <property type="entry name" value="LexA_repressor"/>
</dbReference>
<dbReference type="PANTHER" id="PTHR33516:SF2">
    <property type="entry name" value="LEXA REPRESSOR-RELATED"/>
    <property type="match status" value="1"/>
</dbReference>
<dbReference type="SUPFAM" id="SSF51306">
    <property type="entry name" value="LexA/Signal peptidase"/>
    <property type="match status" value="1"/>
</dbReference>
<gene>
    <name evidence="2" type="primary">lexA_1</name>
    <name evidence="2" type="ORF">NCTC503_00588</name>
</gene>
<accession>A0A4U9R084</accession>
<name>A0A4U9R084_HATHI</name>
<reference evidence="2 3" key="1">
    <citation type="submission" date="2019-05" db="EMBL/GenBank/DDBJ databases">
        <authorList>
            <consortium name="Pathogen Informatics"/>
        </authorList>
    </citation>
    <scope>NUCLEOTIDE SEQUENCE [LARGE SCALE GENOMIC DNA]</scope>
    <source>
        <strain evidence="2 3">NCTC503</strain>
    </source>
</reference>
<dbReference type="InterPro" id="IPR027417">
    <property type="entry name" value="P-loop_NTPase"/>
</dbReference>
<dbReference type="RefSeq" id="WP_138209356.1">
    <property type="nucleotide sequence ID" value="NZ_CBCRUQ010000001.1"/>
</dbReference>
<dbReference type="KEGG" id="hhw:NCTC503_00588"/>
<dbReference type="GO" id="GO:0004252">
    <property type="term" value="F:serine-type endopeptidase activity"/>
    <property type="evidence" value="ECO:0007669"/>
    <property type="project" value="UniProtKB-EC"/>
</dbReference>
<evidence type="ECO:0000313" key="3">
    <source>
        <dbReference type="Proteomes" id="UP000308489"/>
    </source>
</evidence>
<evidence type="ECO:0000259" key="1">
    <source>
        <dbReference type="Pfam" id="PF00717"/>
    </source>
</evidence>
<feature type="domain" description="Peptidase S24/S26A/S26B/S26C" evidence="1">
    <location>
        <begin position="365"/>
        <end position="481"/>
    </location>
</feature>
<dbReference type="SUPFAM" id="SSF52540">
    <property type="entry name" value="P-loop containing nucleoside triphosphate hydrolases"/>
    <property type="match status" value="1"/>
</dbReference>
<dbReference type="Proteomes" id="UP000308489">
    <property type="component" value="Chromosome 1"/>
</dbReference>
<dbReference type="CDD" id="cd06529">
    <property type="entry name" value="S24_LexA-like"/>
    <property type="match status" value="1"/>
</dbReference>
<dbReference type="PANTHER" id="PTHR33516">
    <property type="entry name" value="LEXA REPRESSOR"/>
    <property type="match status" value="1"/>
</dbReference>
<dbReference type="InterPro" id="IPR039418">
    <property type="entry name" value="LexA-like"/>
</dbReference>
<dbReference type="EMBL" id="LR590481">
    <property type="protein sequence ID" value="VTQ84634.1"/>
    <property type="molecule type" value="Genomic_DNA"/>
</dbReference>
<keyword evidence="2" id="KW-0378">Hydrolase</keyword>
<dbReference type="InterPro" id="IPR036286">
    <property type="entry name" value="LexA/Signal_pep-like_sf"/>
</dbReference>
<dbReference type="Gene3D" id="2.10.109.10">
    <property type="entry name" value="Umud Fragment, subunit A"/>
    <property type="match status" value="1"/>
</dbReference>
<keyword evidence="3" id="KW-1185">Reference proteome</keyword>
<dbReference type="AlphaFoldDB" id="A0A4U9R084"/>
<evidence type="ECO:0000313" key="2">
    <source>
        <dbReference type="EMBL" id="VTQ84634.1"/>
    </source>
</evidence>
<sequence>MIFSKEQEKVLKDKKFGNKIVKGISNSGKRTSVIYRSLFLKDNYSLYDEDRILYLSSDSNKFNFINETINMVKNENSKGEISIFSILGKDIEIYTKENIAKKIYCDIFNKNENELNILEFSETKKDIIKKLLTKYKEENKIRGKRSEEIFTEGFLMEEIKFIKSYAVKSLEEYLIIKRKGPNAKVKCLRKNSKIREYIYLFFKRYNEELTKQGYLEYEDLLYNIIANNKKYFVHMIIDSCEKLAPIELEFLNSIYNEKTYSERIFIIHTEERSPYSALLQGKRLSLKPLGNISRRFNFKFSVLEDVKKNMELSKDMDLMEHFKFIDLKRNREFDFKRDYGNLKDIVVVDGDKEDEYENDELKEIPMYSNIAAGEPIMMTSEQEGLFYLPKYWMKGAKDCFILKVKGDSMINANIHHGDYVVIRQQFNAENRDIVAVNLSGNATLKRLYIDKNKVLLLPENEIYEPMKIDEDEGISILGVAVGIIKLH</sequence>
<proteinExistence type="predicted"/>
<protein>
    <submittedName>
        <fullName evidence="2">LexA repressor</fullName>
        <ecNumber evidence="2">3.4.21.88</ecNumber>
    </submittedName>
</protein>
<dbReference type="Pfam" id="PF00717">
    <property type="entry name" value="Peptidase_S24"/>
    <property type="match status" value="1"/>
</dbReference>
<dbReference type="EC" id="3.4.21.88" evidence="2"/>
<dbReference type="InterPro" id="IPR015927">
    <property type="entry name" value="Peptidase_S24_S26A/B/C"/>
</dbReference>
<organism evidence="2 3">
    <name type="scientific">Hathewaya histolytica</name>
    <name type="common">Clostridium histolyticum</name>
    <dbReference type="NCBI Taxonomy" id="1498"/>
    <lineage>
        <taxon>Bacteria</taxon>
        <taxon>Bacillati</taxon>
        <taxon>Bacillota</taxon>
        <taxon>Clostridia</taxon>
        <taxon>Eubacteriales</taxon>
        <taxon>Clostridiaceae</taxon>
        <taxon>Hathewaya</taxon>
    </lineage>
</organism>